<dbReference type="AlphaFoldDB" id="A0A2Z6RQK6"/>
<dbReference type="EMBL" id="BEXD01003198">
    <property type="protein sequence ID" value="GBC00485.1"/>
    <property type="molecule type" value="Genomic_DNA"/>
</dbReference>
<evidence type="ECO:0000313" key="3">
    <source>
        <dbReference type="Proteomes" id="UP000247702"/>
    </source>
</evidence>
<comment type="caution">
    <text evidence="1">The sequence shown here is derived from an EMBL/GenBank/DDBJ whole genome shotgun (WGS) entry which is preliminary data.</text>
</comment>
<protein>
    <submittedName>
        <fullName evidence="1">Uncharacterized protein</fullName>
    </submittedName>
</protein>
<evidence type="ECO:0000313" key="2">
    <source>
        <dbReference type="EMBL" id="GET03055.1"/>
    </source>
</evidence>
<keyword evidence="3" id="KW-1185">Reference proteome</keyword>
<dbReference type="Proteomes" id="UP000615446">
    <property type="component" value="Unassembled WGS sequence"/>
</dbReference>
<sequence>MVSIIPSGLNNEKMPEKTLNIGKCHSCQEEQPFLEKYSIQGKSFLCCQSCNINPKDNEKICERCHKSALCTNEWDIYHGFNSYCSIIEDICFINDGHHTHRICFECQQRIEKKRCTKSQKIQVQLQKKEEIINRAKTYIWSKCDMEIERAVVQRNVELTRDLGILDNNHPNYQNHCENCGTL</sequence>
<accession>A0A2Z6RQK6</accession>
<dbReference type="Proteomes" id="UP000247702">
    <property type="component" value="Unassembled WGS sequence"/>
</dbReference>
<reference evidence="1 3" key="1">
    <citation type="submission" date="2017-11" db="EMBL/GenBank/DDBJ databases">
        <title>The genome of Rhizophagus clarus HR1 reveals common genetic basis of auxotrophy among arbuscular mycorrhizal fungi.</title>
        <authorList>
            <person name="Kobayashi Y."/>
        </authorList>
    </citation>
    <scope>NUCLEOTIDE SEQUENCE [LARGE SCALE GENOMIC DNA]</scope>
    <source>
        <strain evidence="1 3">HR1</strain>
    </source>
</reference>
<organism evidence="1 3">
    <name type="scientific">Rhizophagus clarus</name>
    <dbReference type="NCBI Taxonomy" id="94130"/>
    <lineage>
        <taxon>Eukaryota</taxon>
        <taxon>Fungi</taxon>
        <taxon>Fungi incertae sedis</taxon>
        <taxon>Mucoromycota</taxon>
        <taxon>Glomeromycotina</taxon>
        <taxon>Glomeromycetes</taxon>
        <taxon>Glomerales</taxon>
        <taxon>Glomeraceae</taxon>
        <taxon>Rhizophagus</taxon>
    </lineage>
</organism>
<dbReference type="EMBL" id="BLAL01000319">
    <property type="protein sequence ID" value="GET03055.1"/>
    <property type="molecule type" value="Genomic_DNA"/>
</dbReference>
<name>A0A2Z6RQK6_9GLOM</name>
<reference evidence="2" key="2">
    <citation type="submission" date="2019-10" db="EMBL/GenBank/DDBJ databases">
        <title>Conservation and host-specific expression of non-tandemly repeated heterogenous ribosome RNA gene in arbuscular mycorrhizal fungi.</title>
        <authorList>
            <person name="Maeda T."/>
            <person name="Kobayashi Y."/>
            <person name="Nakagawa T."/>
            <person name="Ezawa T."/>
            <person name="Yamaguchi K."/>
            <person name="Bino T."/>
            <person name="Nishimoto Y."/>
            <person name="Shigenobu S."/>
            <person name="Kawaguchi M."/>
        </authorList>
    </citation>
    <scope>NUCLEOTIDE SEQUENCE</scope>
    <source>
        <strain evidence="2">HR1</strain>
    </source>
</reference>
<evidence type="ECO:0000313" key="1">
    <source>
        <dbReference type="EMBL" id="GBC00485.1"/>
    </source>
</evidence>
<gene>
    <name evidence="2" type="ORF">RCL2_002940300</name>
    <name evidence="1" type="ORF">RclHR1_38770002</name>
</gene>
<proteinExistence type="predicted"/>